<keyword evidence="2" id="KW-1185">Reference proteome</keyword>
<evidence type="ECO:0000313" key="2">
    <source>
        <dbReference type="Proteomes" id="UP000748752"/>
    </source>
</evidence>
<gene>
    <name evidence="1" type="ORF">CKO31_24155</name>
</gene>
<dbReference type="Proteomes" id="UP000748752">
    <property type="component" value="Unassembled WGS sequence"/>
</dbReference>
<sequence>MTAYTVEVTEVTTVFVPHGRGAADAERQARDWIEAHASGEVRVSGEGVPVQRGREGEARLLADTAVEEA</sequence>
<dbReference type="RefSeq" id="WP_200243104.1">
    <property type="nucleotide sequence ID" value="NZ_NRRV01000116.1"/>
</dbReference>
<name>A0ABS1CPG6_9GAMM</name>
<reference evidence="1 2" key="1">
    <citation type="journal article" date="2020" name="Microorganisms">
        <title>Osmotic Adaptation and Compatible Solute Biosynthesis of Phototrophic Bacteria as Revealed from Genome Analyses.</title>
        <authorList>
            <person name="Imhoff J.F."/>
            <person name="Rahn T."/>
            <person name="Kunzel S."/>
            <person name="Keller A."/>
            <person name="Neulinger S.C."/>
        </authorList>
    </citation>
    <scope>NUCLEOTIDE SEQUENCE [LARGE SCALE GENOMIC DNA]</scope>
    <source>
        <strain evidence="1 2">DSM 6210</strain>
    </source>
</reference>
<organism evidence="1 2">
    <name type="scientific">Thiohalocapsa halophila</name>
    <dbReference type="NCBI Taxonomy" id="69359"/>
    <lineage>
        <taxon>Bacteria</taxon>
        <taxon>Pseudomonadati</taxon>
        <taxon>Pseudomonadota</taxon>
        <taxon>Gammaproteobacteria</taxon>
        <taxon>Chromatiales</taxon>
        <taxon>Chromatiaceae</taxon>
        <taxon>Thiohalocapsa</taxon>
    </lineage>
</organism>
<dbReference type="EMBL" id="NRRV01000116">
    <property type="protein sequence ID" value="MBK1633775.1"/>
    <property type="molecule type" value="Genomic_DNA"/>
</dbReference>
<comment type="caution">
    <text evidence="1">The sequence shown here is derived from an EMBL/GenBank/DDBJ whole genome shotgun (WGS) entry which is preliminary data.</text>
</comment>
<accession>A0ABS1CPG6</accession>
<evidence type="ECO:0008006" key="3">
    <source>
        <dbReference type="Google" id="ProtNLM"/>
    </source>
</evidence>
<protein>
    <recommendedName>
        <fullName evidence="3">DUF2188 domain-containing protein</fullName>
    </recommendedName>
</protein>
<proteinExistence type="predicted"/>
<evidence type="ECO:0000313" key="1">
    <source>
        <dbReference type="EMBL" id="MBK1633775.1"/>
    </source>
</evidence>